<dbReference type="SUPFAM" id="SSF55729">
    <property type="entry name" value="Acyl-CoA N-acyltransferases (Nat)"/>
    <property type="match status" value="1"/>
</dbReference>
<feature type="domain" description="N-acetyltransferase" evidence="3">
    <location>
        <begin position="1"/>
        <end position="147"/>
    </location>
</feature>
<dbReference type="PROSITE" id="PS51186">
    <property type="entry name" value="GNAT"/>
    <property type="match status" value="1"/>
</dbReference>
<name>A0A1M5STA0_9ACTN</name>
<dbReference type="RefSeq" id="WP_073392018.1">
    <property type="nucleotide sequence ID" value="NZ_FQVU01000006.1"/>
</dbReference>
<protein>
    <submittedName>
        <fullName evidence="4">Acetyltransferase (GNAT) domain-containing protein</fullName>
    </submittedName>
</protein>
<evidence type="ECO:0000259" key="3">
    <source>
        <dbReference type="PROSITE" id="PS51186"/>
    </source>
</evidence>
<dbReference type="Gene3D" id="3.40.630.30">
    <property type="match status" value="1"/>
</dbReference>
<reference evidence="5" key="1">
    <citation type="submission" date="2016-11" db="EMBL/GenBank/DDBJ databases">
        <authorList>
            <person name="Varghese N."/>
            <person name="Submissions S."/>
        </authorList>
    </citation>
    <scope>NUCLEOTIDE SEQUENCE [LARGE SCALE GENOMIC DNA]</scope>
    <source>
        <strain evidence="5">DSM 45627</strain>
    </source>
</reference>
<dbReference type="InterPro" id="IPR016181">
    <property type="entry name" value="Acyl_CoA_acyltransferase"/>
</dbReference>
<organism evidence="4 5">
    <name type="scientific">Jatrophihabitans endophyticus</name>
    <dbReference type="NCBI Taxonomy" id="1206085"/>
    <lineage>
        <taxon>Bacteria</taxon>
        <taxon>Bacillati</taxon>
        <taxon>Actinomycetota</taxon>
        <taxon>Actinomycetes</taxon>
        <taxon>Jatrophihabitantales</taxon>
        <taxon>Jatrophihabitantaceae</taxon>
        <taxon>Jatrophihabitans</taxon>
    </lineage>
</organism>
<dbReference type="Pfam" id="PF13673">
    <property type="entry name" value="Acetyltransf_10"/>
    <property type="match status" value="1"/>
</dbReference>
<keyword evidence="5" id="KW-1185">Reference proteome</keyword>
<dbReference type="GO" id="GO:0016747">
    <property type="term" value="F:acyltransferase activity, transferring groups other than amino-acyl groups"/>
    <property type="evidence" value="ECO:0007669"/>
    <property type="project" value="InterPro"/>
</dbReference>
<dbReference type="OrthoDB" id="9796171at2"/>
<dbReference type="EMBL" id="FQVU01000006">
    <property type="protein sequence ID" value="SHH41769.1"/>
    <property type="molecule type" value="Genomic_DNA"/>
</dbReference>
<evidence type="ECO:0000313" key="4">
    <source>
        <dbReference type="EMBL" id="SHH41769.1"/>
    </source>
</evidence>
<dbReference type="AlphaFoldDB" id="A0A1M5STA0"/>
<evidence type="ECO:0000313" key="5">
    <source>
        <dbReference type="Proteomes" id="UP000186132"/>
    </source>
</evidence>
<evidence type="ECO:0000256" key="2">
    <source>
        <dbReference type="ARBA" id="ARBA00023315"/>
    </source>
</evidence>
<proteinExistence type="predicted"/>
<accession>A0A1M5STA0</accession>
<dbReference type="PANTHER" id="PTHR43877:SF1">
    <property type="entry name" value="ACETYLTRANSFERASE"/>
    <property type="match status" value="1"/>
</dbReference>
<dbReference type="STRING" id="1206085.SAMN05443575_3813"/>
<dbReference type="InterPro" id="IPR050832">
    <property type="entry name" value="Bact_Acetyltransf"/>
</dbReference>
<gene>
    <name evidence="4" type="ORF">SAMN05443575_3813</name>
</gene>
<dbReference type="InterPro" id="IPR000182">
    <property type="entry name" value="GNAT_dom"/>
</dbReference>
<sequence length="158" mass="16613">MTVGIREVDAAVTRPLRLDVLRPGHTPDTVPPGDVAGAVHLAAYDDDELVGAVAVHEHAFAPRPAEPAMQFSGMAVAEDRRGSGVGAALLAAVVATAERHGAQVVWCNARSYARGFYERGGFAAIGDEFIIAAAGNLPHFVMWRRIGNQTAVPPRPPG</sequence>
<dbReference type="Proteomes" id="UP000186132">
    <property type="component" value="Unassembled WGS sequence"/>
</dbReference>
<evidence type="ECO:0000256" key="1">
    <source>
        <dbReference type="ARBA" id="ARBA00022679"/>
    </source>
</evidence>
<keyword evidence="2" id="KW-0012">Acyltransferase</keyword>
<keyword evidence="1 4" id="KW-0808">Transferase</keyword>
<dbReference type="PANTHER" id="PTHR43877">
    <property type="entry name" value="AMINOALKYLPHOSPHONATE N-ACETYLTRANSFERASE-RELATED-RELATED"/>
    <property type="match status" value="1"/>
</dbReference>